<name>A0A8T0IDR4_CERPU</name>
<dbReference type="EMBL" id="CM026424">
    <property type="protein sequence ID" value="KAG0581059.1"/>
    <property type="molecule type" value="Genomic_DNA"/>
</dbReference>
<dbReference type="InterPro" id="IPR001810">
    <property type="entry name" value="F-box_dom"/>
</dbReference>
<dbReference type="Pfam" id="PF00646">
    <property type="entry name" value="F-box"/>
    <property type="match status" value="1"/>
</dbReference>
<dbReference type="Gene3D" id="2.120.10.80">
    <property type="entry name" value="Kelch-type beta propeller"/>
    <property type="match status" value="1"/>
</dbReference>
<feature type="region of interest" description="Disordered" evidence="1">
    <location>
        <begin position="1"/>
        <end position="20"/>
    </location>
</feature>
<dbReference type="FunFam" id="2.120.10.80:FF:000260">
    <property type="entry name" value="Predicted protein"/>
    <property type="match status" value="1"/>
</dbReference>
<dbReference type="SUPFAM" id="SSF117281">
    <property type="entry name" value="Kelch motif"/>
    <property type="match status" value="1"/>
</dbReference>
<dbReference type="PANTHER" id="PTHR31672:SF2">
    <property type="entry name" value="F-BOX DOMAIN-CONTAINING PROTEIN"/>
    <property type="match status" value="1"/>
</dbReference>
<dbReference type="SUPFAM" id="SSF81383">
    <property type="entry name" value="F-box domain"/>
    <property type="match status" value="1"/>
</dbReference>
<evidence type="ECO:0000313" key="4">
    <source>
        <dbReference type="Proteomes" id="UP000822688"/>
    </source>
</evidence>
<gene>
    <name evidence="3" type="ORF">KC19_4G221400</name>
</gene>
<evidence type="ECO:0000313" key="3">
    <source>
        <dbReference type="EMBL" id="KAG0581059.1"/>
    </source>
</evidence>
<dbReference type="InterPro" id="IPR015915">
    <property type="entry name" value="Kelch-typ_b-propeller"/>
</dbReference>
<dbReference type="InterPro" id="IPR050796">
    <property type="entry name" value="SCF_F-box_component"/>
</dbReference>
<proteinExistence type="predicted"/>
<dbReference type="PANTHER" id="PTHR31672">
    <property type="entry name" value="BNACNNG10540D PROTEIN"/>
    <property type="match status" value="1"/>
</dbReference>
<evidence type="ECO:0000256" key="1">
    <source>
        <dbReference type="SAM" id="MobiDB-lite"/>
    </source>
</evidence>
<feature type="domain" description="F-box" evidence="2">
    <location>
        <begin position="60"/>
        <end position="90"/>
    </location>
</feature>
<accession>A0A8T0IDR4</accession>
<keyword evidence="4" id="KW-1185">Reference proteome</keyword>
<protein>
    <recommendedName>
        <fullName evidence="2">F-box domain-containing protein</fullName>
    </recommendedName>
</protein>
<dbReference type="Gene3D" id="1.20.1280.50">
    <property type="match status" value="1"/>
</dbReference>
<reference evidence="3" key="1">
    <citation type="submission" date="2020-06" db="EMBL/GenBank/DDBJ databases">
        <title>WGS assembly of Ceratodon purpureus strain R40.</title>
        <authorList>
            <person name="Carey S.B."/>
            <person name="Jenkins J."/>
            <person name="Shu S."/>
            <person name="Lovell J.T."/>
            <person name="Sreedasyam A."/>
            <person name="Maumus F."/>
            <person name="Tiley G.P."/>
            <person name="Fernandez-Pozo N."/>
            <person name="Barry K."/>
            <person name="Chen C."/>
            <person name="Wang M."/>
            <person name="Lipzen A."/>
            <person name="Daum C."/>
            <person name="Saski C.A."/>
            <person name="Payton A.C."/>
            <person name="Mcbreen J.C."/>
            <person name="Conrad R.E."/>
            <person name="Kollar L.M."/>
            <person name="Olsson S."/>
            <person name="Huttunen S."/>
            <person name="Landis J.B."/>
            <person name="Wickett N.J."/>
            <person name="Johnson M.G."/>
            <person name="Rensing S.A."/>
            <person name="Grimwood J."/>
            <person name="Schmutz J."/>
            <person name="Mcdaniel S.F."/>
        </authorList>
    </citation>
    <scope>NUCLEOTIDE SEQUENCE</scope>
    <source>
        <strain evidence="3">R40</strain>
    </source>
</reference>
<dbReference type="AlphaFoldDB" id="A0A8T0IDR4"/>
<sequence>MGTLVQNRQILSPGTSTSSSIHWTRSVYRNSEMPSLGPGYQTKRNVTPEPCPPALDCQIWSNLQPELVARILAHLPLTALILTRLVSRRWDREVYSARVLGENDLSHDTPRSWLFLFENGGPGNPHKLHAFDPARNDWQTFTTIPHFATVQKIGGLSLCGAASGLMVYKISALKSHFIRFGVFNPITRSWKKLPPLLKRRQRPVVTMFMENSNSAGGSKLGAHTHAARGHYKLIVAGGLEYDQQVQTTEVYDSRTECWRTTCEKFNNQQSHVCEEMRTTTAFCDGVVYHMRFNQMLSFDPHREYHTFMAYDTKTARWRPLRIPLPPDLVFTEYPSLKRIWKGRAYLADVLPPFLVECNNRLLLVGFREDRLASTIVGAGVWELQLQKKAWKEVAAMPEELFRQMCPKVCVSAYVEPSTYLQYELEGAGHGDVVYMFVLRAGAGAGAEGGVVECDLAQSPPTWRWIRRSGIGGERCQGVQGCVIDIRLDSLI</sequence>
<dbReference type="Proteomes" id="UP000822688">
    <property type="component" value="Chromosome 4"/>
</dbReference>
<dbReference type="InterPro" id="IPR036047">
    <property type="entry name" value="F-box-like_dom_sf"/>
</dbReference>
<organism evidence="3 4">
    <name type="scientific">Ceratodon purpureus</name>
    <name type="common">Fire moss</name>
    <name type="synonym">Dicranum purpureum</name>
    <dbReference type="NCBI Taxonomy" id="3225"/>
    <lineage>
        <taxon>Eukaryota</taxon>
        <taxon>Viridiplantae</taxon>
        <taxon>Streptophyta</taxon>
        <taxon>Embryophyta</taxon>
        <taxon>Bryophyta</taxon>
        <taxon>Bryophytina</taxon>
        <taxon>Bryopsida</taxon>
        <taxon>Dicranidae</taxon>
        <taxon>Pseudoditrichales</taxon>
        <taxon>Ditrichaceae</taxon>
        <taxon>Ceratodon</taxon>
    </lineage>
</organism>
<evidence type="ECO:0000259" key="2">
    <source>
        <dbReference type="Pfam" id="PF00646"/>
    </source>
</evidence>
<comment type="caution">
    <text evidence="3">The sequence shown here is derived from an EMBL/GenBank/DDBJ whole genome shotgun (WGS) entry which is preliminary data.</text>
</comment>